<feature type="transmembrane region" description="Helical" evidence="1">
    <location>
        <begin position="30"/>
        <end position="50"/>
    </location>
</feature>
<evidence type="ECO:0000313" key="2">
    <source>
        <dbReference type="EMBL" id="CAE6743175.1"/>
    </source>
</evidence>
<keyword evidence="1" id="KW-0472">Membrane</keyword>
<evidence type="ECO:0000256" key="1">
    <source>
        <dbReference type="SAM" id="Phobius"/>
    </source>
</evidence>
<dbReference type="Proteomes" id="UP000675880">
    <property type="component" value="Unassembled WGS sequence"/>
</dbReference>
<sequence>MLAGLSRLCWLYMGPQWPWACAYPELPSGTFLACMAGGGMVLFAVSRWGLVRDALK</sequence>
<organism evidence="2 3">
    <name type="scientific">Nitrospira defluvii</name>
    <dbReference type="NCBI Taxonomy" id="330214"/>
    <lineage>
        <taxon>Bacteria</taxon>
        <taxon>Pseudomonadati</taxon>
        <taxon>Nitrospirota</taxon>
        <taxon>Nitrospiria</taxon>
        <taxon>Nitrospirales</taxon>
        <taxon>Nitrospiraceae</taxon>
        <taxon>Nitrospira</taxon>
    </lineage>
</organism>
<proteinExistence type="predicted"/>
<name>A0ABM8RB60_9BACT</name>
<keyword evidence="3" id="KW-1185">Reference proteome</keyword>
<reference evidence="2 3" key="1">
    <citation type="submission" date="2021-02" db="EMBL/GenBank/DDBJ databases">
        <authorList>
            <person name="Han P."/>
        </authorList>
    </citation>
    <scope>NUCLEOTIDE SEQUENCE [LARGE SCALE GENOMIC DNA]</scope>
    <source>
        <strain evidence="2">Candidatus Nitrospira sp. ZN2</strain>
    </source>
</reference>
<gene>
    <name evidence="2" type="ORF">NSPZN2_160007</name>
</gene>
<keyword evidence="1" id="KW-0812">Transmembrane</keyword>
<comment type="caution">
    <text evidence="2">The sequence shown here is derived from an EMBL/GenBank/DDBJ whole genome shotgun (WGS) entry which is preliminary data.</text>
</comment>
<evidence type="ECO:0000313" key="3">
    <source>
        <dbReference type="Proteomes" id="UP000675880"/>
    </source>
</evidence>
<dbReference type="EMBL" id="CAJNBJ010000008">
    <property type="protein sequence ID" value="CAE6743175.1"/>
    <property type="molecule type" value="Genomic_DNA"/>
</dbReference>
<keyword evidence="1" id="KW-1133">Transmembrane helix</keyword>
<protein>
    <submittedName>
        <fullName evidence="2">Uncharacterized protein</fullName>
    </submittedName>
</protein>
<accession>A0ABM8RB60</accession>